<reference evidence="1" key="2">
    <citation type="journal article" date="2022" name="New Phytol.">
        <title>Evolutionary transition to the ectomycorrhizal habit in the genomes of a hyperdiverse lineage of mushroom-forming fungi.</title>
        <authorList>
            <person name="Looney B."/>
            <person name="Miyauchi S."/>
            <person name="Morin E."/>
            <person name="Drula E."/>
            <person name="Courty P.E."/>
            <person name="Kohler A."/>
            <person name="Kuo A."/>
            <person name="LaButti K."/>
            <person name="Pangilinan J."/>
            <person name="Lipzen A."/>
            <person name="Riley R."/>
            <person name="Andreopoulos W."/>
            <person name="He G."/>
            <person name="Johnson J."/>
            <person name="Nolan M."/>
            <person name="Tritt A."/>
            <person name="Barry K.W."/>
            <person name="Grigoriev I.V."/>
            <person name="Nagy L.G."/>
            <person name="Hibbett D."/>
            <person name="Henrissat B."/>
            <person name="Matheny P.B."/>
            <person name="Labbe J."/>
            <person name="Martin F.M."/>
        </authorList>
    </citation>
    <scope>NUCLEOTIDE SEQUENCE</scope>
    <source>
        <strain evidence="1">FP105234-sp</strain>
    </source>
</reference>
<gene>
    <name evidence="1" type="ORF">FA95DRAFT_1611482</name>
</gene>
<dbReference type="EMBL" id="MU276164">
    <property type="protein sequence ID" value="KAI0040830.1"/>
    <property type="molecule type" value="Genomic_DNA"/>
</dbReference>
<keyword evidence="2" id="KW-1185">Reference proteome</keyword>
<sequence length="768" mass="84362">MVLSQSKPNNRAVRTLSPGNFDNEAAFTVSNLFNYSKGYTAITNMLTGGNPNDKVLFIGPRYGNVRGAIAFDNLLGRLYLDATGNFFHMTLPHRCFAARVCRTIFRDLAIQCLPDCFPQAAHTMMTSPPSPSPEPELPSPARSDIDLPERLTLPVNTSAAIPVASAAVAAGAVADRRASAVGAAAPPAVVPSRRPRSPSPPAEQSTQRQSQQQQLAVIRHVRARALQAADEPASCTSSASGSTQWDVIDLTNDAAEVAPAASNLQQLPYLTSRLHNPVPYVPVLPNVNAAGAATGSLVRTQRWARSIIDTLRGPPTATQFRMVAPSIDAGAIALTVFLGWHCGDRAGYLSMQDKVSAFAPGVTLEDVPPVRLFGSTSWWSIGKGKGTAPKYSVLRAAMIKCATRPSFWRPTALFAVPDLHPSTDIIPSRQLAFQQFGLLCFFYMVLTQSGPDPVSPFLIQYIVDGRDAFNIDAEFIRLIDPQILRTLEPWMAWRRNPVYPIPPTSELGLLLGEANISVNSLTNPIDNDTQTGVERSLLSNILFGSLDPSNHPDLRAFALGFDTFGGMQNLEGSVKPYLLHMYNRRVQQPSDVLDILEFRSAHEETQTSGRKLGPVAKVDVQYEDKFAKRIKSYLRGSGHPAHERMANFFVHHPVLKDVEGDEKTYRSRMMLRVMTGVDLLPPRDVKLTFSFKHDHKKLTAEQLKNKVSAAIVWMACLAATEVKIDATVRNLLDEPIEDEGKASYFDLWMHGMVILADSRLDNYNGERL</sequence>
<name>A0ACB8RAM3_9AGAM</name>
<organism evidence="1 2">
    <name type="scientific">Auriscalpium vulgare</name>
    <dbReference type="NCBI Taxonomy" id="40419"/>
    <lineage>
        <taxon>Eukaryota</taxon>
        <taxon>Fungi</taxon>
        <taxon>Dikarya</taxon>
        <taxon>Basidiomycota</taxon>
        <taxon>Agaricomycotina</taxon>
        <taxon>Agaricomycetes</taxon>
        <taxon>Russulales</taxon>
        <taxon>Auriscalpiaceae</taxon>
        <taxon>Auriscalpium</taxon>
    </lineage>
</organism>
<dbReference type="Proteomes" id="UP000814033">
    <property type="component" value="Unassembled WGS sequence"/>
</dbReference>
<protein>
    <submittedName>
        <fullName evidence="1">Uncharacterized protein</fullName>
    </submittedName>
</protein>
<proteinExistence type="predicted"/>
<evidence type="ECO:0000313" key="1">
    <source>
        <dbReference type="EMBL" id="KAI0040830.1"/>
    </source>
</evidence>
<evidence type="ECO:0000313" key="2">
    <source>
        <dbReference type="Proteomes" id="UP000814033"/>
    </source>
</evidence>
<accession>A0ACB8RAM3</accession>
<reference evidence="1" key="1">
    <citation type="submission" date="2021-02" db="EMBL/GenBank/DDBJ databases">
        <authorList>
            <consortium name="DOE Joint Genome Institute"/>
            <person name="Ahrendt S."/>
            <person name="Looney B.P."/>
            <person name="Miyauchi S."/>
            <person name="Morin E."/>
            <person name="Drula E."/>
            <person name="Courty P.E."/>
            <person name="Chicoki N."/>
            <person name="Fauchery L."/>
            <person name="Kohler A."/>
            <person name="Kuo A."/>
            <person name="Labutti K."/>
            <person name="Pangilinan J."/>
            <person name="Lipzen A."/>
            <person name="Riley R."/>
            <person name="Andreopoulos W."/>
            <person name="He G."/>
            <person name="Johnson J."/>
            <person name="Barry K.W."/>
            <person name="Grigoriev I.V."/>
            <person name="Nagy L."/>
            <person name="Hibbett D."/>
            <person name="Henrissat B."/>
            <person name="Matheny P.B."/>
            <person name="Labbe J."/>
            <person name="Martin F."/>
        </authorList>
    </citation>
    <scope>NUCLEOTIDE SEQUENCE</scope>
    <source>
        <strain evidence="1">FP105234-sp</strain>
    </source>
</reference>
<comment type="caution">
    <text evidence="1">The sequence shown here is derived from an EMBL/GenBank/DDBJ whole genome shotgun (WGS) entry which is preliminary data.</text>
</comment>